<reference evidence="3" key="1">
    <citation type="submission" date="2021-09" db="EMBL/GenBank/DDBJ databases">
        <authorList>
            <person name="Martin H S."/>
        </authorList>
    </citation>
    <scope>NUCLEOTIDE SEQUENCE</scope>
</reference>
<sequence>MSKIVIVLLLVFVVGDLAQRHRRIYRRRGRSVGEPSYNTDSQPDPEYTIPLFLGDINLEPSKQQTGLDLSDSKPGPESSYKMTASAVSTPDDDGMVPKIPPSSIHLNPSLSPSKHRK</sequence>
<dbReference type="Proteomes" id="UP000789524">
    <property type="component" value="Unassembled WGS sequence"/>
</dbReference>
<keyword evidence="2" id="KW-0732">Signal</keyword>
<protein>
    <submittedName>
        <fullName evidence="3">(African queen) hypothetical protein</fullName>
    </submittedName>
</protein>
<keyword evidence="4" id="KW-1185">Reference proteome</keyword>
<evidence type="ECO:0000256" key="2">
    <source>
        <dbReference type="SAM" id="SignalP"/>
    </source>
</evidence>
<organism evidence="3 4">
    <name type="scientific">Danaus chrysippus</name>
    <name type="common">African queen</name>
    <dbReference type="NCBI Taxonomy" id="151541"/>
    <lineage>
        <taxon>Eukaryota</taxon>
        <taxon>Metazoa</taxon>
        <taxon>Ecdysozoa</taxon>
        <taxon>Arthropoda</taxon>
        <taxon>Hexapoda</taxon>
        <taxon>Insecta</taxon>
        <taxon>Pterygota</taxon>
        <taxon>Neoptera</taxon>
        <taxon>Endopterygota</taxon>
        <taxon>Lepidoptera</taxon>
        <taxon>Glossata</taxon>
        <taxon>Ditrysia</taxon>
        <taxon>Papilionoidea</taxon>
        <taxon>Nymphalidae</taxon>
        <taxon>Danainae</taxon>
        <taxon>Danaini</taxon>
        <taxon>Danaina</taxon>
        <taxon>Danaus</taxon>
        <taxon>Anosia</taxon>
    </lineage>
</organism>
<name>A0A8J2RAA3_9NEOP</name>
<dbReference type="AlphaFoldDB" id="A0A8J2RAA3"/>
<comment type="caution">
    <text evidence="3">The sequence shown here is derived from an EMBL/GenBank/DDBJ whole genome shotgun (WGS) entry which is preliminary data.</text>
</comment>
<proteinExistence type="predicted"/>
<evidence type="ECO:0000313" key="4">
    <source>
        <dbReference type="Proteomes" id="UP000789524"/>
    </source>
</evidence>
<feature type="region of interest" description="Disordered" evidence="1">
    <location>
        <begin position="26"/>
        <end position="46"/>
    </location>
</feature>
<feature type="chain" id="PRO_5035315847" evidence="2">
    <location>
        <begin position="19"/>
        <end position="117"/>
    </location>
</feature>
<feature type="region of interest" description="Disordered" evidence="1">
    <location>
        <begin position="62"/>
        <end position="117"/>
    </location>
</feature>
<accession>A0A8J2RAA3</accession>
<feature type="compositionally biased region" description="Polar residues" evidence="1">
    <location>
        <begin position="104"/>
        <end position="117"/>
    </location>
</feature>
<dbReference type="EMBL" id="CAKASE010000082">
    <property type="protein sequence ID" value="CAG9584357.1"/>
    <property type="molecule type" value="Genomic_DNA"/>
</dbReference>
<gene>
    <name evidence="3" type="ORF">DCHRY22_LOCUS14960</name>
</gene>
<evidence type="ECO:0000256" key="1">
    <source>
        <dbReference type="SAM" id="MobiDB-lite"/>
    </source>
</evidence>
<feature type="signal peptide" evidence="2">
    <location>
        <begin position="1"/>
        <end position="18"/>
    </location>
</feature>
<evidence type="ECO:0000313" key="3">
    <source>
        <dbReference type="EMBL" id="CAG9584357.1"/>
    </source>
</evidence>